<dbReference type="PANTHER" id="PTHR30441">
    <property type="entry name" value="DUF748 DOMAIN-CONTAINING PROTEIN"/>
    <property type="match status" value="1"/>
</dbReference>
<sequence>MSLFGLGALAAGLAGGCLPWTVPTQRAAAFVDRSVARAYGVILTASGPAEVALLPLPRLSLGGVRLTATTGDDRPLAEGGTLKVQLNLFALLLGRTEVNTASFEGGTIHLPTRDGDDRWTEPMARAARLLVPGAAHPRRLALSRGTVTGLDPRDGRVQTARDVDLTVSWPGWSAAADIAGAFVWNAVPTRFTLSGVRIADLAGGGSSPFTATADWPAGSLSAEGEGSFGPSSDPLALTGSVDLRTRSLPETLAWMGSDVALSPMIESIAVAGRFEVRNRTVLLPSIRVHLGEDRLEGAGSISLSGKRPAIQATLAADSLNLAPLLAETLRRFDDDDTDAPHWSGRSLALRPLMGGDLDLRVSAGLGRMGPLVVEDLAASVLVHPGGVEAALSRATLRGGLVKGRLGLVPVAADPEKTEIRLQGAFDGLDLGSLLVDLGRDRWVFGAARGQFAFEGVGATADTLMRHLDGRATLAINGGALVGIDLSDVLHRNGAVAAGALARRNGRTAFEQAGLTLRLVDGIGEIVDATLRTPALTGALSGTLVLPERRIETWAHLMPRAAGDGSVRLGPSYAIAGPWSAITVRKVFLDAGDALGPASLRMPAAGKATLPAAVGAYAP</sequence>
<evidence type="ECO:0000259" key="1">
    <source>
        <dbReference type="Pfam" id="PF05170"/>
    </source>
</evidence>
<feature type="domain" description="AsmA" evidence="1">
    <location>
        <begin position="358"/>
        <end position="522"/>
    </location>
</feature>
<dbReference type="Proteomes" id="UP000199229">
    <property type="component" value="Unassembled WGS sequence"/>
</dbReference>
<dbReference type="RefSeq" id="WP_244528696.1">
    <property type="nucleotide sequence ID" value="NZ_FOPM01000010.1"/>
</dbReference>
<dbReference type="GO" id="GO:0090313">
    <property type="term" value="P:regulation of protein targeting to membrane"/>
    <property type="evidence" value="ECO:0007669"/>
    <property type="project" value="TreeGrafter"/>
</dbReference>
<evidence type="ECO:0000313" key="3">
    <source>
        <dbReference type="Proteomes" id="UP000199229"/>
    </source>
</evidence>
<protein>
    <submittedName>
        <fullName evidence="2">AsmA protein</fullName>
    </submittedName>
</protein>
<keyword evidence="3" id="KW-1185">Reference proteome</keyword>
<proteinExistence type="predicted"/>
<dbReference type="Pfam" id="PF05170">
    <property type="entry name" value="AsmA"/>
    <property type="match status" value="1"/>
</dbReference>
<dbReference type="AlphaFoldDB" id="A0A1I2UMG2"/>
<dbReference type="EMBL" id="FOPM01000010">
    <property type="protein sequence ID" value="SFG76837.1"/>
    <property type="molecule type" value="Genomic_DNA"/>
</dbReference>
<dbReference type="InterPro" id="IPR007844">
    <property type="entry name" value="AsmA"/>
</dbReference>
<reference evidence="3" key="1">
    <citation type="submission" date="2016-10" db="EMBL/GenBank/DDBJ databases">
        <authorList>
            <person name="Varghese N."/>
            <person name="Submissions S."/>
        </authorList>
    </citation>
    <scope>NUCLEOTIDE SEQUENCE [LARGE SCALE GENOMIC DNA]</scope>
    <source>
        <strain evidence="3">Gh-105</strain>
    </source>
</reference>
<gene>
    <name evidence="2" type="ORF">SAMN05192565_110117</name>
</gene>
<dbReference type="STRING" id="582675.SAMN05192565_110117"/>
<name>A0A1I2UMG2_9HYPH</name>
<evidence type="ECO:0000313" key="2">
    <source>
        <dbReference type="EMBL" id="SFG76837.1"/>
    </source>
</evidence>
<dbReference type="InterPro" id="IPR052894">
    <property type="entry name" value="AsmA-related"/>
</dbReference>
<organism evidence="2 3">
    <name type="scientific">Methylobacterium gossipiicola</name>
    <dbReference type="NCBI Taxonomy" id="582675"/>
    <lineage>
        <taxon>Bacteria</taxon>
        <taxon>Pseudomonadati</taxon>
        <taxon>Pseudomonadota</taxon>
        <taxon>Alphaproteobacteria</taxon>
        <taxon>Hyphomicrobiales</taxon>
        <taxon>Methylobacteriaceae</taxon>
        <taxon>Methylobacterium</taxon>
    </lineage>
</organism>
<accession>A0A1I2UMG2</accession>
<dbReference type="PANTHER" id="PTHR30441:SF4">
    <property type="entry name" value="PROTEIN ASMA"/>
    <property type="match status" value="1"/>
</dbReference>
<dbReference type="GO" id="GO:0005886">
    <property type="term" value="C:plasma membrane"/>
    <property type="evidence" value="ECO:0007669"/>
    <property type="project" value="TreeGrafter"/>
</dbReference>